<name>A0A9Q0HA73_9MAGN</name>
<evidence type="ECO:0000313" key="1">
    <source>
        <dbReference type="EMBL" id="KAJ4962398.1"/>
    </source>
</evidence>
<sequence length="309" mass="32861">MVGLVAGICGVAGDARGSAKTCVAVLHAVLHEIEDGGLARTGSRLPVEDLSTTMVFMAEVLSSAGGTREAMFDLLSHVLDIPCDDAMKMHKSVLLGVGEKQRDSLPARGLSQGGVQTALIVFTVGGSNLETRTKVFGSCAVAMPDLRLGWVVAGKAVTQLVSSGGFSAARLSVDGFELTVVEKLPESISAIHAISQVGVSSVIAGRFLETDGAPRWVSAKVCRCNQESCCSDWSGGEGNSHLGAMESLSVARQERYGIPVAWIITMGVESLEGMKDESLYRKKKKTCRRITWLGSVRSKKRRKCNDYPL</sequence>
<evidence type="ECO:0000313" key="2">
    <source>
        <dbReference type="Proteomes" id="UP001141806"/>
    </source>
</evidence>
<organism evidence="1 2">
    <name type="scientific">Protea cynaroides</name>
    <dbReference type="NCBI Taxonomy" id="273540"/>
    <lineage>
        <taxon>Eukaryota</taxon>
        <taxon>Viridiplantae</taxon>
        <taxon>Streptophyta</taxon>
        <taxon>Embryophyta</taxon>
        <taxon>Tracheophyta</taxon>
        <taxon>Spermatophyta</taxon>
        <taxon>Magnoliopsida</taxon>
        <taxon>Proteales</taxon>
        <taxon>Proteaceae</taxon>
        <taxon>Protea</taxon>
    </lineage>
</organism>
<accession>A0A9Q0HA73</accession>
<dbReference type="AlphaFoldDB" id="A0A9Q0HA73"/>
<dbReference type="Proteomes" id="UP001141806">
    <property type="component" value="Unassembled WGS sequence"/>
</dbReference>
<proteinExistence type="predicted"/>
<reference evidence="1" key="1">
    <citation type="journal article" date="2023" name="Plant J.">
        <title>The genome of the king protea, Protea cynaroides.</title>
        <authorList>
            <person name="Chang J."/>
            <person name="Duong T.A."/>
            <person name="Schoeman C."/>
            <person name="Ma X."/>
            <person name="Roodt D."/>
            <person name="Barker N."/>
            <person name="Li Z."/>
            <person name="Van de Peer Y."/>
            <person name="Mizrachi E."/>
        </authorList>
    </citation>
    <scope>NUCLEOTIDE SEQUENCE</scope>
    <source>
        <tissue evidence="1">Young leaves</tissue>
    </source>
</reference>
<dbReference type="EMBL" id="JAMYWD010000008">
    <property type="protein sequence ID" value="KAJ4962398.1"/>
    <property type="molecule type" value="Genomic_DNA"/>
</dbReference>
<gene>
    <name evidence="1" type="ORF">NE237_022337</name>
</gene>
<protein>
    <submittedName>
        <fullName evidence="1">Uncharacterized protein</fullName>
    </submittedName>
</protein>
<keyword evidence="2" id="KW-1185">Reference proteome</keyword>
<comment type="caution">
    <text evidence="1">The sequence shown here is derived from an EMBL/GenBank/DDBJ whole genome shotgun (WGS) entry which is preliminary data.</text>
</comment>